<sequence>MPRVSDLTEAEDQYLASRHADFRQTPSNDKDAFREACAKHIIAGRRLAADNEYMLDLFTTKVRNWFQNNAPVKKTRLPLRINNDFHPERVWGMLHQREIREGLLKSRPADVAADAPHVVVWNAKRKELWKELDDDEQAIYERMAVLWSEEGPDDDLKPQMAERRAVAWMKAVCLLFWQQCRMPVFIYGCFEDTKAQLQGAIFDTSLLFEGTDEGKGKPTFRQSKEWATDFRAYFYNFFTPYIRPDLASPEAMEYLRTVSKKVVQPFEFETTDEGWPLLPKGDDVSHSRRQEIFRMWFKELYGLACGREMLAVPWSSLIKIPNTFFAPGMLPEGFHMDDPSHIRKQDLIDFYAHVQQIQAPPPNAPADLPRRFEFSNYEEGPETARTYPVAINSGDVDAWEPRRAKKKVRPPTFDAPPGATDDDEEEESGDASAKKTSSAAPKRNARFNPGPKFYKDVRRIQRENERARAREVKAAAKAKKAQKGKGKGSGKGKGKRSAGSDEDLWVTDDEGSLEEEELDFDAMDNDVPEEDTDFSDDEQRGKRKAAPIDNLNDDSGDEVEVELERYEDVLSSSAVRKNVPPSAGPSRSVGESASVRRSGRPQSSHPSGVAVKVVPQSGGRATTGDTGRLPPSQGPQPSADVGDTAKKAWSPPDGTNIAPMDVPPDGPSRLAYLKSLHDDQSYADMLTRVEELLTQTTAIRVQPPLFWASWGYKSAFLPKEVHEGAKAQKTLDGVLRFLKKGPPKTYGVVEAQRYCLVMGVALHNIMALQFIEPGEDWPKHPSFACETAFRGPSVVVEAAKEALAGEPQVRTSHLAAPSKSKASSKSKALAKEKASRPSDADARPDIHPSTDAVEPVASSSITPAKSRAAAKGRAKRQRAPAADPAATTSDPPPAAQPAVGSQPAPKQATRRSSRLRS</sequence>
<feature type="region of interest" description="Disordered" evidence="1">
    <location>
        <begin position="806"/>
        <end position="917"/>
    </location>
</feature>
<feature type="compositionally biased region" description="Basic and acidic residues" evidence="1">
    <location>
        <begin position="453"/>
        <end position="474"/>
    </location>
</feature>
<organism evidence="2 3">
    <name type="scientific">Ganoderma sinense ZZ0214-1</name>
    <dbReference type="NCBI Taxonomy" id="1077348"/>
    <lineage>
        <taxon>Eukaryota</taxon>
        <taxon>Fungi</taxon>
        <taxon>Dikarya</taxon>
        <taxon>Basidiomycota</taxon>
        <taxon>Agaricomycotina</taxon>
        <taxon>Agaricomycetes</taxon>
        <taxon>Polyporales</taxon>
        <taxon>Polyporaceae</taxon>
        <taxon>Ganoderma</taxon>
    </lineage>
</organism>
<name>A0A2G8RWH5_9APHY</name>
<dbReference type="EMBL" id="AYKW01000045">
    <property type="protein sequence ID" value="PIL25834.1"/>
    <property type="molecule type" value="Genomic_DNA"/>
</dbReference>
<dbReference type="AlphaFoldDB" id="A0A2G8RWH5"/>
<dbReference type="OrthoDB" id="2758182at2759"/>
<keyword evidence="3" id="KW-1185">Reference proteome</keyword>
<evidence type="ECO:0000256" key="1">
    <source>
        <dbReference type="SAM" id="MobiDB-lite"/>
    </source>
</evidence>
<evidence type="ECO:0000313" key="3">
    <source>
        <dbReference type="Proteomes" id="UP000230002"/>
    </source>
</evidence>
<gene>
    <name evidence="2" type="ORF">GSI_11587</name>
</gene>
<evidence type="ECO:0000313" key="2">
    <source>
        <dbReference type="EMBL" id="PIL25834.1"/>
    </source>
</evidence>
<feature type="region of interest" description="Disordered" evidence="1">
    <location>
        <begin position="402"/>
        <end position="665"/>
    </location>
</feature>
<feature type="compositionally biased region" description="Acidic residues" evidence="1">
    <location>
        <begin position="551"/>
        <end position="561"/>
    </location>
</feature>
<feature type="compositionally biased region" description="Acidic residues" evidence="1">
    <location>
        <begin position="420"/>
        <end position="429"/>
    </location>
</feature>
<feature type="compositionally biased region" description="Low complexity" evidence="1">
    <location>
        <begin position="815"/>
        <end position="827"/>
    </location>
</feature>
<reference evidence="2 3" key="1">
    <citation type="journal article" date="2015" name="Sci. Rep.">
        <title>Chromosome-level genome map provides insights into diverse defense mechanisms in the medicinal fungus Ganoderma sinense.</title>
        <authorList>
            <person name="Zhu Y."/>
            <person name="Xu J."/>
            <person name="Sun C."/>
            <person name="Zhou S."/>
            <person name="Xu H."/>
            <person name="Nelson D.R."/>
            <person name="Qian J."/>
            <person name="Song J."/>
            <person name="Luo H."/>
            <person name="Xiang L."/>
            <person name="Li Y."/>
            <person name="Xu Z."/>
            <person name="Ji A."/>
            <person name="Wang L."/>
            <person name="Lu S."/>
            <person name="Hayward A."/>
            <person name="Sun W."/>
            <person name="Li X."/>
            <person name="Schwartz D.C."/>
            <person name="Wang Y."/>
            <person name="Chen S."/>
        </authorList>
    </citation>
    <scope>NUCLEOTIDE SEQUENCE [LARGE SCALE GENOMIC DNA]</scope>
    <source>
        <strain evidence="2 3">ZZ0214-1</strain>
    </source>
</reference>
<dbReference type="Proteomes" id="UP000230002">
    <property type="component" value="Unassembled WGS sequence"/>
</dbReference>
<feature type="compositionally biased region" description="Acidic residues" evidence="1">
    <location>
        <begin position="500"/>
        <end position="536"/>
    </location>
</feature>
<proteinExistence type="predicted"/>
<feature type="compositionally biased region" description="Basic residues" evidence="1">
    <location>
        <begin position="868"/>
        <end position="878"/>
    </location>
</feature>
<comment type="caution">
    <text evidence="2">The sequence shown here is derived from an EMBL/GenBank/DDBJ whole genome shotgun (WGS) entry which is preliminary data.</text>
</comment>
<feature type="compositionally biased region" description="Basic residues" evidence="1">
    <location>
        <begin position="908"/>
        <end position="917"/>
    </location>
</feature>
<feature type="compositionally biased region" description="Low complexity" evidence="1">
    <location>
        <begin position="879"/>
        <end position="889"/>
    </location>
</feature>
<protein>
    <submittedName>
        <fullName evidence="2">Uncharacterized protein</fullName>
    </submittedName>
</protein>
<feature type="compositionally biased region" description="Basic and acidic residues" evidence="1">
    <location>
        <begin position="829"/>
        <end position="848"/>
    </location>
</feature>
<feature type="compositionally biased region" description="Basic residues" evidence="1">
    <location>
        <begin position="476"/>
        <end position="496"/>
    </location>
</feature>
<accession>A0A2G8RWH5</accession>